<name>A0A1G8NHD4_9RHOB</name>
<proteinExistence type="predicted"/>
<dbReference type="Gene3D" id="3.30.1050.10">
    <property type="entry name" value="SCP2 sterol-binding domain"/>
    <property type="match status" value="1"/>
</dbReference>
<evidence type="ECO:0000313" key="2">
    <source>
        <dbReference type="EMBL" id="SDI79568.1"/>
    </source>
</evidence>
<evidence type="ECO:0000313" key="3">
    <source>
        <dbReference type="Proteomes" id="UP000199382"/>
    </source>
</evidence>
<feature type="domain" description="SCP2" evidence="1">
    <location>
        <begin position="24"/>
        <end position="94"/>
    </location>
</feature>
<sequence length="95" mass="9920">MSLTAIAETIEKGLSKSDFTDSLKFDCGTAGVIMIADKQVSLEDGPAACTLKMSVENLEKLVTGKLNPMTAVMMGKIKVGGDPSVAMKLGKLLKG</sequence>
<protein>
    <submittedName>
        <fullName evidence="2">SCP-2 sterol transfer family protein</fullName>
    </submittedName>
</protein>
<accession>A0A1G8NHD4</accession>
<dbReference type="InterPro" id="IPR036527">
    <property type="entry name" value="SCP2_sterol-bd_dom_sf"/>
</dbReference>
<dbReference type="STRING" id="571298.SAMN04488026_100766"/>
<evidence type="ECO:0000259" key="1">
    <source>
        <dbReference type="Pfam" id="PF02036"/>
    </source>
</evidence>
<dbReference type="RefSeq" id="WP_093150978.1">
    <property type="nucleotide sequence ID" value="NZ_FNEK01000007.1"/>
</dbReference>
<dbReference type="SUPFAM" id="SSF55718">
    <property type="entry name" value="SCP-like"/>
    <property type="match status" value="1"/>
</dbReference>
<dbReference type="Pfam" id="PF02036">
    <property type="entry name" value="SCP2"/>
    <property type="match status" value="1"/>
</dbReference>
<dbReference type="OrthoDB" id="9809312at2"/>
<dbReference type="InterPro" id="IPR003033">
    <property type="entry name" value="SCP2_sterol-bd_dom"/>
</dbReference>
<gene>
    <name evidence="2" type="ORF">SAMN04488026_100766</name>
</gene>
<reference evidence="2 3" key="1">
    <citation type="submission" date="2016-10" db="EMBL/GenBank/DDBJ databases">
        <authorList>
            <person name="de Groot N.N."/>
        </authorList>
    </citation>
    <scope>NUCLEOTIDE SEQUENCE [LARGE SCALE GENOMIC DNA]</scope>
    <source>
        <strain evidence="2 3">DSM 25294</strain>
    </source>
</reference>
<organism evidence="2 3">
    <name type="scientific">Aliiruegeria lutimaris</name>
    <dbReference type="NCBI Taxonomy" id="571298"/>
    <lineage>
        <taxon>Bacteria</taxon>
        <taxon>Pseudomonadati</taxon>
        <taxon>Pseudomonadota</taxon>
        <taxon>Alphaproteobacteria</taxon>
        <taxon>Rhodobacterales</taxon>
        <taxon>Roseobacteraceae</taxon>
        <taxon>Aliiruegeria</taxon>
    </lineage>
</organism>
<dbReference type="AlphaFoldDB" id="A0A1G8NHD4"/>
<keyword evidence="3" id="KW-1185">Reference proteome</keyword>
<dbReference type="Proteomes" id="UP000199382">
    <property type="component" value="Unassembled WGS sequence"/>
</dbReference>
<dbReference type="EMBL" id="FNEK01000007">
    <property type="protein sequence ID" value="SDI79568.1"/>
    <property type="molecule type" value="Genomic_DNA"/>
</dbReference>